<evidence type="ECO:0000313" key="1">
    <source>
        <dbReference type="EMBL" id="PWJ62477.1"/>
    </source>
</evidence>
<organism evidence="1 2">
    <name type="scientific">Rathayibacter iranicus NCPPB 2253 = VKM Ac-1602</name>
    <dbReference type="NCBI Taxonomy" id="1328868"/>
    <lineage>
        <taxon>Bacteria</taxon>
        <taxon>Bacillati</taxon>
        <taxon>Actinomycetota</taxon>
        <taxon>Actinomycetes</taxon>
        <taxon>Micrococcales</taxon>
        <taxon>Microbacteriaceae</taxon>
        <taxon>Rathayibacter</taxon>
    </lineage>
</organism>
<dbReference type="Gene3D" id="3.40.50.150">
    <property type="entry name" value="Vaccinia Virus protein VP39"/>
    <property type="match status" value="1"/>
</dbReference>
<reference evidence="1 2" key="1">
    <citation type="submission" date="2018-03" db="EMBL/GenBank/DDBJ databases">
        <title>Genomic Encyclopedia of Type Strains, Phase III (KMG-III): the genomes of soil and plant-associated and newly described type strains.</title>
        <authorList>
            <person name="Whitman W."/>
        </authorList>
    </citation>
    <scope>NUCLEOTIDE SEQUENCE [LARGE SCALE GENOMIC DNA]</scope>
    <source>
        <strain evidence="1 2">VKM Ac-1602</strain>
    </source>
</reference>
<comment type="caution">
    <text evidence="1">The sequence shown here is derived from an EMBL/GenBank/DDBJ whole genome shotgun (WGS) entry which is preliminary data.</text>
</comment>
<dbReference type="Proteomes" id="UP000245674">
    <property type="component" value="Unassembled WGS sequence"/>
</dbReference>
<evidence type="ECO:0008006" key="3">
    <source>
        <dbReference type="Google" id="ProtNLM"/>
    </source>
</evidence>
<dbReference type="EMBL" id="QGDV01000011">
    <property type="protein sequence ID" value="PWJ62477.1"/>
    <property type="molecule type" value="Genomic_DNA"/>
</dbReference>
<dbReference type="InterPro" id="IPR029063">
    <property type="entry name" value="SAM-dependent_MTases_sf"/>
</dbReference>
<name>A0ABX5LDW5_9MICO</name>
<proteinExistence type="predicted"/>
<gene>
    <name evidence="1" type="ORF">B0H03_11186</name>
</gene>
<evidence type="ECO:0000313" key="2">
    <source>
        <dbReference type="Proteomes" id="UP000245674"/>
    </source>
</evidence>
<accession>A0ABX5LDW5</accession>
<sequence length="50" mass="5118">MREAYAARSGEYIALLGSVEAAAENDRALIARWVAGLTGSAIDVGCGPGH</sequence>
<keyword evidence="2" id="KW-1185">Reference proteome</keyword>
<protein>
    <recommendedName>
        <fullName evidence="3">Methyltransferase family protein</fullName>
    </recommendedName>
</protein>